<dbReference type="EMBL" id="PVTG01000002">
    <property type="protein sequence ID" value="PRY51038.1"/>
    <property type="molecule type" value="Genomic_DNA"/>
</dbReference>
<dbReference type="InterPro" id="IPR007076">
    <property type="entry name" value="TfoX_N"/>
</dbReference>
<evidence type="ECO:0000313" key="3">
    <source>
        <dbReference type="Proteomes" id="UP000239210"/>
    </source>
</evidence>
<dbReference type="AlphaFoldDB" id="A0A2T0TZP3"/>
<name>A0A2T0TZP3_9ACTN</name>
<dbReference type="Pfam" id="PF04993">
    <property type="entry name" value="TfoX_N"/>
    <property type="match status" value="1"/>
</dbReference>
<sequence length="118" mass="11827">MRTAEGSAALPGMTADDRLAALVDALAGEPGVAPPQPGRRRFGSTALTVDGSVFAMAVGGALVLKLPRERVAALVAAGAGSPFANGSGRPMREWVALGSDDALDLALAREALAFVGGR</sequence>
<comment type="caution">
    <text evidence="2">The sequence shown here is derived from an EMBL/GenBank/DDBJ whole genome shotgun (WGS) entry which is preliminary data.</text>
</comment>
<feature type="domain" description="TfoX N-terminal" evidence="1">
    <location>
        <begin position="39"/>
        <end position="95"/>
    </location>
</feature>
<accession>A0A2T0TZP3</accession>
<protein>
    <submittedName>
        <fullName evidence="2">TfoX-like protein</fullName>
    </submittedName>
</protein>
<dbReference type="SUPFAM" id="SSF159894">
    <property type="entry name" value="YgaC/TfoX-N like"/>
    <property type="match status" value="1"/>
</dbReference>
<proteinExistence type="predicted"/>
<dbReference type="Proteomes" id="UP000239210">
    <property type="component" value="Unassembled WGS sequence"/>
</dbReference>
<gene>
    <name evidence="2" type="ORF">LY71_102101</name>
</gene>
<evidence type="ECO:0000259" key="1">
    <source>
        <dbReference type="Pfam" id="PF04993"/>
    </source>
</evidence>
<organism evidence="2 3">
    <name type="scientific">Geodermatophilus tzadiensis</name>
    <dbReference type="NCBI Taxonomy" id="1137988"/>
    <lineage>
        <taxon>Bacteria</taxon>
        <taxon>Bacillati</taxon>
        <taxon>Actinomycetota</taxon>
        <taxon>Actinomycetes</taxon>
        <taxon>Geodermatophilales</taxon>
        <taxon>Geodermatophilaceae</taxon>
        <taxon>Geodermatophilus</taxon>
    </lineage>
</organism>
<evidence type="ECO:0000313" key="2">
    <source>
        <dbReference type="EMBL" id="PRY51038.1"/>
    </source>
</evidence>
<reference evidence="2 3" key="1">
    <citation type="submission" date="2018-03" db="EMBL/GenBank/DDBJ databases">
        <title>Genomic Encyclopedia of Archaeal and Bacterial Type Strains, Phase II (KMG-II): from individual species to whole genera.</title>
        <authorList>
            <person name="Goeker M."/>
        </authorList>
    </citation>
    <scope>NUCLEOTIDE SEQUENCE [LARGE SCALE GENOMIC DNA]</scope>
    <source>
        <strain evidence="2 3">DSM 45416</strain>
    </source>
</reference>
<keyword evidence="3" id="KW-1185">Reference proteome</keyword>